<protein>
    <submittedName>
        <fullName evidence="9">Dihydrolipoyl dehydrogenase</fullName>
    </submittedName>
</protein>
<dbReference type="InterPro" id="IPR036188">
    <property type="entry name" value="FAD/NAD-bd_sf"/>
</dbReference>
<keyword evidence="4" id="KW-0547">Nucleotide-binding</keyword>
<proteinExistence type="inferred from homology"/>
<feature type="domain" description="FAD/NAD(P)-binding" evidence="8">
    <location>
        <begin position="36"/>
        <end position="374"/>
    </location>
</feature>
<evidence type="ECO:0000256" key="5">
    <source>
        <dbReference type="PIRSR" id="PIRSR000350-4"/>
    </source>
</evidence>
<keyword evidence="3 4" id="KW-0274">FAD</keyword>
<keyword evidence="6" id="KW-0732">Signal</keyword>
<gene>
    <name evidence="9" type="ORF">SEMRO_230_G093420.1</name>
</gene>
<dbReference type="Gene3D" id="3.30.390.30">
    <property type="match status" value="1"/>
</dbReference>
<comment type="similarity">
    <text evidence="1">Belongs to the class-I pyridine nucleotide-disulfide oxidoreductase family.</text>
</comment>
<dbReference type="InterPro" id="IPR016156">
    <property type="entry name" value="FAD/NAD-linked_Rdtase_dimer_sf"/>
</dbReference>
<sequence>MMIRGGTAFWTLFLLVAAVTVPYYTSALASASQSSYDVVIIGGGAAGLTAAKVASTFGKSTVIVEQARMGGYCTWTGCVPSKSLIAAAKAAHTIRTAPTKFGGIQTSGNDLQIDMKAIKDKIRAKIQHIHDEDDSPQAMAKLGIDTIVGKKATFVDDKTLQLSTVGKNDNDNDNDTSLLHAKMGIVIATGASPMEPSDDLIQGLSTVPFLTYEQIFDLEEVPKRLTVVGGGPIGCELAQAFGRLGATVTHVAETLLEREEPEVSETLEKVFAKEGIQRCKGKVVKVEKDGNGGHKFTYQTSDGSKTGTGDLLLIAVGRKPNTAGFGLEEIGVQLNKDDNNCIETNDKMQTSVKRIYAAGDCTAKQQYTHYAGFQGGIAARNIVLPFSDKGVKAPEQIPSATYTAPEVSSIGLRHAQAVEEYGAKNVGVAVQSMSHVDRAICESEEEAGLIKIVYLKKNLKILGATIMGPAAGEMICEIGVAM</sequence>
<accession>A0A9N8DNP0</accession>
<reference evidence="9" key="1">
    <citation type="submission" date="2020-06" db="EMBL/GenBank/DDBJ databases">
        <authorList>
            <consortium name="Plant Systems Biology data submission"/>
        </authorList>
    </citation>
    <scope>NUCLEOTIDE SEQUENCE</scope>
    <source>
        <strain evidence="9">D6</strain>
    </source>
</reference>
<dbReference type="OrthoDB" id="361797at2759"/>
<dbReference type="EMBL" id="CAICTM010000229">
    <property type="protein sequence ID" value="CAB9505425.1"/>
    <property type="molecule type" value="Genomic_DNA"/>
</dbReference>
<dbReference type="Pfam" id="PF02852">
    <property type="entry name" value="Pyr_redox_dim"/>
    <property type="match status" value="1"/>
</dbReference>
<feature type="chain" id="PRO_5040202231" evidence="6">
    <location>
        <begin position="19"/>
        <end position="482"/>
    </location>
</feature>
<evidence type="ECO:0000256" key="6">
    <source>
        <dbReference type="SAM" id="SignalP"/>
    </source>
</evidence>
<feature type="signal peptide" evidence="6">
    <location>
        <begin position="1"/>
        <end position="18"/>
    </location>
</feature>
<feature type="domain" description="Pyridine nucleotide-disulphide oxidoreductase dimerisation" evidence="7">
    <location>
        <begin position="397"/>
        <end position="482"/>
    </location>
</feature>
<dbReference type="SUPFAM" id="SSF51905">
    <property type="entry name" value="FAD/NAD(P)-binding domain"/>
    <property type="match status" value="1"/>
</dbReference>
<feature type="binding site" evidence="4">
    <location>
        <begin position="229"/>
        <end position="236"/>
    </location>
    <ligand>
        <name>NAD(+)</name>
        <dbReference type="ChEBI" id="CHEBI:57540"/>
    </ligand>
</feature>
<feature type="binding site" evidence="4">
    <location>
        <position position="82"/>
    </location>
    <ligand>
        <name>FAD</name>
        <dbReference type="ChEBI" id="CHEBI:57692"/>
    </ligand>
</feature>
<dbReference type="PIRSF" id="PIRSF000350">
    <property type="entry name" value="Mercury_reductase_MerA"/>
    <property type="match status" value="1"/>
</dbReference>
<evidence type="ECO:0000256" key="1">
    <source>
        <dbReference type="ARBA" id="ARBA00007532"/>
    </source>
</evidence>
<dbReference type="PANTHER" id="PTHR43014">
    <property type="entry name" value="MERCURIC REDUCTASE"/>
    <property type="match status" value="1"/>
</dbReference>
<dbReference type="GO" id="GO:0050660">
    <property type="term" value="F:flavin adenine dinucleotide binding"/>
    <property type="evidence" value="ECO:0007669"/>
    <property type="project" value="TreeGrafter"/>
</dbReference>
<dbReference type="InterPro" id="IPR004099">
    <property type="entry name" value="Pyr_nucl-diS_OxRdtase_dimer"/>
</dbReference>
<dbReference type="InterPro" id="IPR001100">
    <property type="entry name" value="Pyr_nuc-diS_OxRdtase"/>
</dbReference>
<evidence type="ECO:0000256" key="3">
    <source>
        <dbReference type="ARBA" id="ARBA00022827"/>
    </source>
</evidence>
<evidence type="ECO:0000313" key="9">
    <source>
        <dbReference type="EMBL" id="CAB9505425.1"/>
    </source>
</evidence>
<feature type="binding site" evidence="4">
    <location>
        <position position="360"/>
    </location>
    <ligand>
        <name>FAD</name>
        <dbReference type="ChEBI" id="CHEBI:57692"/>
    </ligand>
</feature>
<keyword evidence="4" id="KW-0520">NAD</keyword>
<dbReference type="SUPFAM" id="SSF55424">
    <property type="entry name" value="FAD/NAD-linked reductases, dimerisation (C-terminal) domain"/>
    <property type="match status" value="1"/>
</dbReference>
<dbReference type="PANTHER" id="PTHR43014:SF2">
    <property type="entry name" value="MERCURIC REDUCTASE"/>
    <property type="match status" value="1"/>
</dbReference>
<dbReference type="GO" id="GO:0003955">
    <property type="term" value="F:NAD(P)H dehydrogenase (quinone) activity"/>
    <property type="evidence" value="ECO:0007669"/>
    <property type="project" value="TreeGrafter"/>
</dbReference>
<name>A0A9N8DNP0_9STRA</name>
<keyword evidence="2" id="KW-0285">Flavoprotein</keyword>
<dbReference type="Gene3D" id="3.50.50.60">
    <property type="entry name" value="FAD/NAD(P)-binding domain"/>
    <property type="match status" value="2"/>
</dbReference>
<evidence type="ECO:0000256" key="4">
    <source>
        <dbReference type="PIRSR" id="PIRSR000350-3"/>
    </source>
</evidence>
<dbReference type="PRINTS" id="PR00368">
    <property type="entry name" value="FADPNR"/>
</dbReference>
<keyword evidence="10" id="KW-1185">Reference proteome</keyword>
<dbReference type="Pfam" id="PF07992">
    <property type="entry name" value="Pyr_redox_2"/>
    <property type="match status" value="1"/>
</dbReference>
<feature type="binding site" evidence="4">
    <location>
        <position position="317"/>
    </location>
    <ligand>
        <name>NAD(+)</name>
        <dbReference type="ChEBI" id="CHEBI:57540"/>
    </ligand>
</feature>
<evidence type="ECO:0000256" key="2">
    <source>
        <dbReference type="ARBA" id="ARBA00022630"/>
    </source>
</evidence>
<dbReference type="InterPro" id="IPR023753">
    <property type="entry name" value="FAD/NAD-binding_dom"/>
</dbReference>
<comment type="cofactor">
    <cofactor evidence="4">
        <name>FAD</name>
        <dbReference type="ChEBI" id="CHEBI:57692"/>
    </cofactor>
    <text evidence="4">Binds 1 FAD per subunit.</text>
</comment>
<evidence type="ECO:0000259" key="7">
    <source>
        <dbReference type="Pfam" id="PF02852"/>
    </source>
</evidence>
<evidence type="ECO:0000259" key="8">
    <source>
        <dbReference type="Pfam" id="PF07992"/>
    </source>
</evidence>
<dbReference type="Proteomes" id="UP001153069">
    <property type="component" value="Unassembled WGS sequence"/>
</dbReference>
<dbReference type="AlphaFoldDB" id="A0A9N8DNP0"/>
<comment type="caution">
    <text evidence="9">The sequence shown here is derived from an EMBL/GenBank/DDBJ whole genome shotgun (WGS) entry which is preliminary data.</text>
</comment>
<dbReference type="PRINTS" id="PR00411">
    <property type="entry name" value="PNDRDTASEI"/>
</dbReference>
<organism evidence="9 10">
    <name type="scientific">Seminavis robusta</name>
    <dbReference type="NCBI Taxonomy" id="568900"/>
    <lineage>
        <taxon>Eukaryota</taxon>
        <taxon>Sar</taxon>
        <taxon>Stramenopiles</taxon>
        <taxon>Ochrophyta</taxon>
        <taxon>Bacillariophyta</taxon>
        <taxon>Bacillariophyceae</taxon>
        <taxon>Bacillariophycidae</taxon>
        <taxon>Naviculales</taxon>
        <taxon>Naviculaceae</taxon>
        <taxon>Seminavis</taxon>
    </lineage>
</organism>
<feature type="disulfide bond" description="Redox-active" evidence="5">
    <location>
        <begin position="73"/>
        <end position="78"/>
    </location>
</feature>
<evidence type="ECO:0000313" key="10">
    <source>
        <dbReference type="Proteomes" id="UP001153069"/>
    </source>
</evidence>